<accession>A0A5A7UMS9</accession>
<sequence>MVEEETIEDFNVKVVDLVNESFALEEKIPESKMVQNVIRSLPSRFNMKVTAIEKANDITAMKLHELFGSLRTFELSFDDHSQKKKGGIAFQGICEESLKHPQKPKSDENLVEPIALLSRRFTKFKSKFYKRTRNNDNQFNREPSDASYSRSGSSNVVSFTHRRKDKETTSDSDWEEQRRALISCQVEEVQDEIEKDTYVTLANTESELQTETCESQKNKESEFSLADFNELLCLWNEVQETLRQHRTLSLENILSEGISKHDKKCVGFTKNQFSNKLKSPTFVPTSEQLSADDVPQSSKAQQLKKKARYTQKSRQVGMERKVTENCIWEDSVES</sequence>
<proteinExistence type="predicted"/>
<keyword evidence="2" id="KW-0675">Receptor</keyword>
<protein>
    <submittedName>
        <fullName evidence="2">Receptor-like protein 12</fullName>
    </submittedName>
</protein>
<organism evidence="2 3">
    <name type="scientific">Cucumis melo var. makuwa</name>
    <name type="common">Oriental melon</name>
    <dbReference type="NCBI Taxonomy" id="1194695"/>
    <lineage>
        <taxon>Eukaryota</taxon>
        <taxon>Viridiplantae</taxon>
        <taxon>Streptophyta</taxon>
        <taxon>Embryophyta</taxon>
        <taxon>Tracheophyta</taxon>
        <taxon>Spermatophyta</taxon>
        <taxon>Magnoliopsida</taxon>
        <taxon>eudicotyledons</taxon>
        <taxon>Gunneridae</taxon>
        <taxon>Pentapetalae</taxon>
        <taxon>rosids</taxon>
        <taxon>fabids</taxon>
        <taxon>Cucurbitales</taxon>
        <taxon>Cucurbitaceae</taxon>
        <taxon>Benincaseae</taxon>
        <taxon>Cucumis</taxon>
    </lineage>
</organism>
<evidence type="ECO:0000313" key="2">
    <source>
        <dbReference type="EMBL" id="KAA0057162.1"/>
    </source>
</evidence>
<comment type="caution">
    <text evidence="2">The sequence shown here is derived from an EMBL/GenBank/DDBJ whole genome shotgun (WGS) entry which is preliminary data.</text>
</comment>
<gene>
    <name evidence="2" type="ORF">E6C27_scaffold741G00310</name>
</gene>
<reference evidence="2 3" key="1">
    <citation type="submission" date="2019-08" db="EMBL/GenBank/DDBJ databases">
        <title>Draft genome sequences of two oriental melons (Cucumis melo L. var makuwa).</title>
        <authorList>
            <person name="Kwon S.-Y."/>
        </authorList>
    </citation>
    <scope>NUCLEOTIDE SEQUENCE [LARGE SCALE GENOMIC DNA]</scope>
    <source>
        <strain evidence="3">cv. SW 3</strain>
        <tissue evidence="2">Leaf</tissue>
    </source>
</reference>
<name>A0A5A7UMS9_CUCMM</name>
<feature type="compositionally biased region" description="Low complexity" evidence="1">
    <location>
        <begin position="147"/>
        <end position="158"/>
    </location>
</feature>
<dbReference type="AlphaFoldDB" id="A0A5A7UMS9"/>
<feature type="compositionally biased region" description="Basic residues" evidence="1">
    <location>
        <begin position="302"/>
        <end position="311"/>
    </location>
</feature>
<dbReference type="EMBL" id="SSTE01007205">
    <property type="protein sequence ID" value="KAA0057162.1"/>
    <property type="molecule type" value="Genomic_DNA"/>
</dbReference>
<dbReference type="OrthoDB" id="694535at2759"/>
<feature type="region of interest" description="Disordered" evidence="1">
    <location>
        <begin position="132"/>
        <end position="172"/>
    </location>
</feature>
<dbReference type="Proteomes" id="UP000321393">
    <property type="component" value="Unassembled WGS sequence"/>
</dbReference>
<feature type="region of interest" description="Disordered" evidence="1">
    <location>
        <begin position="286"/>
        <end position="316"/>
    </location>
</feature>
<evidence type="ECO:0000256" key="1">
    <source>
        <dbReference type="SAM" id="MobiDB-lite"/>
    </source>
</evidence>
<evidence type="ECO:0000313" key="3">
    <source>
        <dbReference type="Proteomes" id="UP000321393"/>
    </source>
</evidence>